<dbReference type="Gene3D" id="3.40.50.300">
    <property type="entry name" value="P-loop containing nucleotide triphosphate hydrolases"/>
    <property type="match status" value="1"/>
</dbReference>
<comment type="caution">
    <text evidence="1">The sequence shown here is derived from an EMBL/GenBank/DDBJ whole genome shotgun (WGS) entry which is preliminary data.</text>
</comment>
<dbReference type="InterPro" id="IPR027417">
    <property type="entry name" value="P-loop_NTPase"/>
</dbReference>
<reference evidence="1" key="2">
    <citation type="submission" date="2023-08" db="EMBL/GenBank/DDBJ databases">
        <authorList>
            <person name="Luo J."/>
        </authorList>
    </citation>
    <scope>NUCLEOTIDE SEQUENCE</scope>
    <source>
        <strain evidence="1">DSM 25064</strain>
    </source>
</reference>
<dbReference type="Pfam" id="PF03567">
    <property type="entry name" value="Sulfotransfer_2"/>
    <property type="match status" value="1"/>
</dbReference>
<accession>A0AAW8B8J9</accession>
<dbReference type="InterPro" id="IPR005331">
    <property type="entry name" value="Sulfotransferase"/>
</dbReference>
<reference evidence="1" key="1">
    <citation type="journal article" date="2010" name="Int. J. Syst. Evol. Microbiol.">
        <title>Porticoccus litoralis gen. nov., sp. nov., a gammaproteobacterium isolated from the Yellow Sea.</title>
        <authorList>
            <person name="Oh H.M."/>
            <person name="Kim H."/>
            <person name="Kim K.M."/>
            <person name="Min G.S."/>
            <person name="Cho J.C."/>
        </authorList>
    </citation>
    <scope>NUCLEOTIDE SEQUENCE</scope>
    <source>
        <strain evidence="1">DSM 25064</strain>
    </source>
</reference>
<dbReference type="Proteomes" id="UP001178354">
    <property type="component" value="Unassembled WGS sequence"/>
</dbReference>
<gene>
    <name evidence="1" type="ORF">Q8A57_08210</name>
</gene>
<keyword evidence="2" id="KW-1185">Reference proteome</keyword>
<name>A0AAW8B8J9_9GAMM</name>
<evidence type="ECO:0000313" key="2">
    <source>
        <dbReference type="Proteomes" id="UP001178354"/>
    </source>
</evidence>
<dbReference type="EMBL" id="JAUUUU010000003">
    <property type="protein sequence ID" value="MDP1520948.1"/>
    <property type="molecule type" value="Genomic_DNA"/>
</dbReference>
<evidence type="ECO:0000313" key="1">
    <source>
        <dbReference type="EMBL" id="MDP1520948.1"/>
    </source>
</evidence>
<proteinExistence type="predicted"/>
<dbReference type="GO" id="GO:0008146">
    <property type="term" value="F:sulfotransferase activity"/>
    <property type="evidence" value="ECO:0007669"/>
    <property type="project" value="InterPro"/>
</dbReference>
<dbReference type="GO" id="GO:0016020">
    <property type="term" value="C:membrane"/>
    <property type="evidence" value="ECO:0007669"/>
    <property type="project" value="InterPro"/>
</dbReference>
<protein>
    <submittedName>
        <fullName evidence="1">Sulfotransferase family 2 domain-containing protein</fullName>
    </submittedName>
</protein>
<sequence length="209" mass="23921">MPKTEKQWIERAMGPLEFRQFKKMLNGEKSLPVSFHEKKAIFVHIPKTAGSSIYDLFFDGAKGLGHMPYAWYESIAPGYCSKYFSFSFVRNPWDRVVSAYHFVLSGGAPRRDGPMAKEFSRFKNFDDFVVNWLNEDAINCNLHFVPQYKFLLNAYGELGPDYVGRFESMNDHLKHICRAVNVSSSQVSSLKVINKSQRGDIIQTALLSS</sequence>
<dbReference type="SUPFAM" id="SSF52540">
    <property type="entry name" value="P-loop containing nucleoside triphosphate hydrolases"/>
    <property type="match status" value="1"/>
</dbReference>
<dbReference type="AlphaFoldDB" id="A0AAW8B8J9"/>
<organism evidence="1 2">
    <name type="scientific">Porticoccus litoralis</name>
    <dbReference type="NCBI Taxonomy" id="434086"/>
    <lineage>
        <taxon>Bacteria</taxon>
        <taxon>Pseudomonadati</taxon>
        <taxon>Pseudomonadota</taxon>
        <taxon>Gammaproteobacteria</taxon>
        <taxon>Cellvibrionales</taxon>
        <taxon>Porticoccaceae</taxon>
        <taxon>Porticoccus</taxon>
    </lineage>
</organism>